<gene>
    <name evidence="2" type="ORF">AB4Y30_16340</name>
</gene>
<keyword evidence="1" id="KW-0812">Transmembrane</keyword>
<evidence type="ECO:0000256" key="1">
    <source>
        <dbReference type="SAM" id="Phobius"/>
    </source>
</evidence>
<proteinExistence type="predicted"/>
<dbReference type="EMBL" id="CP162599">
    <property type="protein sequence ID" value="XDK32554.1"/>
    <property type="molecule type" value="Genomic_DNA"/>
</dbReference>
<feature type="transmembrane region" description="Helical" evidence="1">
    <location>
        <begin position="83"/>
        <end position="108"/>
    </location>
</feature>
<evidence type="ECO:0000313" key="2">
    <source>
        <dbReference type="EMBL" id="XDK32554.1"/>
    </source>
</evidence>
<feature type="transmembrane region" description="Helical" evidence="1">
    <location>
        <begin position="185"/>
        <end position="207"/>
    </location>
</feature>
<feature type="transmembrane region" description="Helical" evidence="1">
    <location>
        <begin position="16"/>
        <end position="39"/>
    </location>
</feature>
<accession>A0AB39HPE3</accession>
<feature type="transmembrane region" description="Helical" evidence="1">
    <location>
        <begin position="263"/>
        <end position="281"/>
    </location>
</feature>
<feature type="transmembrane region" description="Helical" evidence="1">
    <location>
        <begin position="377"/>
        <end position="399"/>
    </location>
</feature>
<feature type="transmembrane region" description="Helical" evidence="1">
    <location>
        <begin position="345"/>
        <end position="365"/>
    </location>
</feature>
<reference evidence="2" key="1">
    <citation type="submission" date="2024-07" db="EMBL/GenBank/DDBJ databases">
        <title>Halotolerant mesophilic bacterium Ornithinibacillus sp. 4-3, sp. nov., isolated from soil.</title>
        <authorList>
            <person name="Sidarenka A.V."/>
            <person name="Guliayeva D.E."/>
            <person name="Leanovich S.I."/>
            <person name="Hileuskaya K.S."/>
            <person name="Akhremchuk A.E."/>
            <person name="Sikolenko M.A."/>
            <person name="Valentovich L.N."/>
        </authorList>
    </citation>
    <scope>NUCLEOTIDE SEQUENCE</scope>
    <source>
        <strain evidence="2">4-3</strain>
    </source>
</reference>
<feature type="transmembrane region" description="Helical" evidence="1">
    <location>
        <begin position="128"/>
        <end position="148"/>
    </location>
</feature>
<protein>
    <submittedName>
        <fullName evidence="2">Multi antimicrobial extrusion protein MatE</fullName>
    </submittedName>
</protein>
<sequence length="448" mass="50915">MFIVRLPELTYKKLSAFFIPLGVSASLTSITHVIINGTLSRGENAAFIIACYAVAMGVFGIVERPMLVFRQVTSALVKNHRDFKLVSIFFIYVIVVALAGCTILGYTPVGSWIYINIFNATPDMVNEINIAFRVITWVVFFSGLRGIYQGILINQLATNWVSYGVIARLIGMFLAAYIFVQIGWITGATGSLIFLIGMFIEAVFSVYKAEAILRKKLAVPNPEDRPLQKAEISRFYFPLLSYFVMQSLLVPLIYVFLAKSEHIEMSIASFALAFSIVNLILSFFMYTHQLVLQFYNDHRRKIIIFVIFISIIPTLLLVILCYTPVGMGFMTNVMGADEVLSRETLLVLQFFIIKTLVFPWVDFLNGFLMLKRQTGKMLFAQIGNLIVVMICLFIFIRLFPQWNGVNGAISASIGEMAGFIIVSYIIYRMTDRYFERKRQRLNAKAKRR</sequence>
<organism evidence="2">
    <name type="scientific">Ornithinibacillus sp. 4-3</name>
    <dbReference type="NCBI Taxonomy" id="3231488"/>
    <lineage>
        <taxon>Bacteria</taxon>
        <taxon>Bacillati</taxon>
        <taxon>Bacillota</taxon>
        <taxon>Bacilli</taxon>
        <taxon>Bacillales</taxon>
        <taxon>Bacillaceae</taxon>
        <taxon>Ornithinibacillus</taxon>
    </lineage>
</organism>
<feature type="transmembrane region" description="Helical" evidence="1">
    <location>
        <begin position="235"/>
        <end position="257"/>
    </location>
</feature>
<feature type="transmembrane region" description="Helical" evidence="1">
    <location>
        <begin position="302"/>
        <end position="325"/>
    </location>
</feature>
<feature type="transmembrane region" description="Helical" evidence="1">
    <location>
        <begin position="160"/>
        <end position="179"/>
    </location>
</feature>
<dbReference type="AlphaFoldDB" id="A0AB39HPE3"/>
<dbReference type="RefSeq" id="WP_368653242.1">
    <property type="nucleotide sequence ID" value="NZ_CP162599.1"/>
</dbReference>
<feature type="transmembrane region" description="Helical" evidence="1">
    <location>
        <begin position="45"/>
        <end position="62"/>
    </location>
</feature>
<name>A0AB39HPE3_9BACI</name>
<feature type="transmembrane region" description="Helical" evidence="1">
    <location>
        <begin position="405"/>
        <end position="427"/>
    </location>
</feature>
<keyword evidence="1" id="KW-1133">Transmembrane helix</keyword>
<keyword evidence="1" id="KW-0472">Membrane</keyword>